<dbReference type="EMBL" id="MABE01000273">
    <property type="protein sequence ID" value="OUS40689.1"/>
    <property type="molecule type" value="Genomic_DNA"/>
</dbReference>
<evidence type="ECO:0000313" key="2">
    <source>
        <dbReference type="EMBL" id="OUS40689.1"/>
    </source>
</evidence>
<proteinExistence type="predicted"/>
<keyword evidence="1" id="KW-0472">Membrane</keyword>
<evidence type="ECO:0000313" key="3">
    <source>
        <dbReference type="Proteomes" id="UP000227088"/>
    </source>
</evidence>
<name>A0A1Y5HTT5_OLEAN</name>
<dbReference type="AlphaFoldDB" id="A0A1Y5HTT5"/>
<feature type="transmembrane region" description="Helical" evidence="1">
    <location>
        <begin position="34"/>
        <end position="65"/>
    </location>
</feature>
<gene>
    <name evidence="2" type="ORF">A9R00_04740</name>
</gene>
<organism evidence="2 3">
    <name type="scientific">Oleispira antarctica</name>
    <dbReference type="NCBI Taxonomy" id="188908"/>
    <lineage>
        <taxon>Bacteria</taxon>
        <taxon>Pseudomonadati</taxon>
        <taxon>Pseudomonadota</taxon>
        <taxon>Gammaproteobacteria</taxon>
        <taxon>Oceanospirillales</taxon>
        <taxon>Oceanospirillaceae</taxon>
        <taxon>Oleispira</taxon>
    </lineage>
</organism>
<accession>A0A1Y5HTT5</accession>
<dbReference type="Proteomes" id="UP000227088">
    <property type="component" value="Unassembled WGS sequence"/>
</dbReference>
<sequence>MKLENLQIALAQRNPWQATDLGFQVARQHYGKMLLISLTLTCVLSLLLWALCQNAVYACMLLFWFKPIVERPLLFFISRAIFADAPTIKESFFSLTGQANGLWFKTL</sequence>
<protein>
    <submittedName>
        <fullName evidence="2">Uncharacterized protein</fullName>
    </submittedName>
</protein>
<keyword evidence="1" id="KW-1133">Transmembrane helix</keyword>
<evidence type="ECO:0000256" key="1">
    <source>
        <dbReference type="SAM" id="Phobius"/>
    </source>
</evidence>
<comment type="caution">
    <text evidence="2">The sequence shown here is derived from an EMBL/GenBank/DDBJ whole genome shotgun (WGS) entry which is preliminary data.</text>
</comment>
<keyword evidence="1" id="KW-0812">Transmembrane</keyword>
<feature type="non-terminal residue" evidence="2">
    <location>
        <position position="107"/>
    </location>
</feature>
<reference evidence="3" key="1">
    <citation type="journal article" date="2017" name="Proc. Natl. Acad. Sci. U.S.A.">
        <title>Simulation of Deepwater Horizon oil plume reveals substrate specialization within a complex community of hydrocarbon degraders.</title>
        <authorList>
            <person name="Hu P."/>
            <person name="Dubinsky E.A."/>
            <person name="Probst A.J."/>
            <person name="Wang J."/>
            <person name="Sieber C.M.K."/>
            <person name="Tom L.M."/>
            <person name="Gardinali P."/>
            <person name="Banfield J.F."/>
            <person name="Atlas R.M."/>
            <person name="Andersen G.L."/>
        </authorList>
    </citation>
    <scope>NUCLEOTIDE SEQUENCE [LARGE SCALE GENOMIC DNA]</scope>
</reference>